<protein>
    <recommendedName>
        <fullName evidence="7 11">Ribosomal RNA large subunit methyltransferase E</fullName>
        <ecNumber evidence="6 11">2.1.1.166</ecNumber>
    </recommendedName>
    <alternativeName>
        <fullName evidence="9 11">23S rRNA Um2552 methyltransferase</fullName>
    </alternativeName>
    <alternativeName>
        <fullName evidence="8 11">rRNA (uridine-2'-O-)-methyltransferase</fullName>
    </alternativeName>
</protein>
<comment type="caution">
    <text evidence="13">The sequence shown here is derived from an EMBL/GenBank/DDBJ whole genome shotgun (WGS) entry which is preliminary data.</text>
</comment>
<evidence type="ECO:0000256" key="7">
    <source>
        <dbReference type="ARBA" id="ARBA00041129"/>
    </source>
</evidence>
<dbReference type="EC" id="2.1.1.166" evidence="6 11"/>
<evidence type="ECO:0000256" key="3">
    <source>
        <dbReference type="ARBA" id="ARBA00022679"/>
    </source>
</evidence>
<dbReference type="InterPro" id="IPR029063">
    <property type="entry name" value="SAM-dependent_MTases_sf"/>
</dbReference>
<dbReference type="PANTHER" id="PTHR10920">
    <property type="entry name" value="RIBOSOMAL RNA METHYLTRANSFERASE"/>
    <property type="match status" value="1"/>
</dbReference>
<dbReference type="Proteomes" id="UP000016649">
    <property type="component" value="Unassembled WGS sequence"/>
</dbReference>
<feature type="binding site" evidence="11">
    <location>
        <position position="55"/>
    </location>
    <ligand>
        <name>S-adenosyl-L-methionine</name>
        <dbReference type="ChEBI" id="CHEBI:59789"/>
    </ligand>
</feature>
<dbReference type="GO" id="GO:0032259">
    <property type="term" value="P:methylation"/>
    <property type="evidence" value="ECO:0007669"/>
    <property type="project" value="UniProtKB-KW"/>
</dbReference>
<evidence type="ECO:0000313" key="14">
    <source>
        <dbReference type="Proteomes" id="UP000016649"/>
    </source>
</evidence>
<gene>
    <name evidence="11" type="primary">rlmE</name>
    <name evidence="11" type="synonym">ftsJ</name>
    <name evidence="11" type="synonym">rrmJ</name>
    <name evidence="13" type="ORF">HMPREF9193_00591</name>
</gene>
<feature type="binding site" evidence="11">
    <location>
        <position position="114"/>
    </location>
    <ligand>
        <name>S-adenosyl-L-methionine</name>
        <dbReference type="ChEBI" id="CHEBI:59789"/>
    </ligand>
</feature>
<keyword evidence="3 11" id="KW-0808">Transferase</keyword>
<keyword evidence="4 11" id="KW-0949">S-adenosyl-L-methionine</keyword>
<dbReference type="Pfam" id="PF01728">
    <property type="entry name" value="FtsJ"/>
    <property type="match status" value="1"/>
</dbReference>
<evidence type="ECO:0000259" key="12">
    <source>
        <dbReference type="Pfam" id="PF01728"/>
    </source>
</evidence>
<feature type="domain" description="Ribosomal RNA methyltransferase FtsJ" evidence="12">
    <location>
        <begin position="21"/>
        <end position="197"/>
    </location>
</feature>
<organism evidence="13 14">
    <name type="scientific">Treponema lecithinolyticum ATCC 700332</name>
    <dbReference type="NCBI Taxonomy" id="1321815"/>
    <lineage>
        <taxon>Bacteria</taxon>
        <taxon>Pseudomonadati</taxon>
        <taxon>Spirochaetota</taxon>
        <taxon>Spirochaetia</taxon>
        <taxon>Spirochaetales</taxon>
        <taxon>Treponemataceae</taxon>
        <taxon>Treponema</taxon>
    </lineage>
</organism>
<feature type="binding site" evidence="11">
    <location>
        <position position="53"/>
    </location>
    <ligand>
        <name>S-adenosyl-L-methionine</name>
        <dbReference type="ChEBI" id="CHEBI:59789"/>
    </ligand>
</feature>
<evidence type="ECO:0000256" key="8">
    <source>
        <dbReference type="ARBA" id="ARBA00041995"/>
    </source>
</evidence>
<keyword evidence="2 11" id="KW-0489">Methyltransferase</keyword>
<proteinExistence type="inferred from homology"/>
<keyword evidence="11" id="KW-0963">Cytoplasm</keyword>
<evidence type="ECO:0000256" key="4">
    <source>
        <dbReference type="ARBA" id="ARBA00022691"/>
    </source>
</evidence>
<keyword evidence="14" id="KW-1185">Reference proteome</keyword>
<comment type="subcellular location">
    <subcellularLocation>
        <location evidence="11">Cytoplasm</location>
    </subcellularLocation>
</comment>
<evidence type="ECO:0000256" key="1">
    <source>
        <dbReference type="ARBA" id="ARBA00022552"/>
    </source>
</evidence>
<feature type="binding site" evidence="11">
    <location>
        <position position="73"/>
    </location>
    <ligand>
        <name>S-adenosyl-L-methionine</name>
        <dbReference type="ChEBI" id="CHEBI:59789"/>
    </ligand>
</feature>
<comment type="function">
    <text evidence="5 11">Specifically methylates the uridine in position 2552 of 23S rRNA at the 2'-O position of the ribose in the fully assembled 50S ribosomal subunit.</text>
</comment>
<dbReference type="SUPFAM" id="SSF53335">
    <property type="entry name" value="S-adenosyl-L-methionine-dependent methyltransferases"/>
    <property type="match status" value="1"/>
</dbReference>
<evidence type="ECO:0000256" key="9">
    <source>
        <dbReference type="ARBA" id="ARBA00042745"/>
    </source>
</evidence>
<dbReference type="HAMAP" id="MF_01547">
    <property type="entry name" value="RNA_methyltr_E"/>
    <property type="match status" value="1"/>
</dbReference>
<dbReference type="RefSeq" id="WP_021686439.1">
    <property type="nucleotide sequence ID" value="NZ_KI260556.1"/>
</dbReference>
<dbReference type="InterPro" id="IPR002877">
    <property type="entry name" value="RNA_MeTrfase_FtsJ_dom"/>
</dbReference>
<dbReference type="EMBL" id="AWVH01000013">
    <property type="protein sequence ID" value="ERJ93870.1"/>
    <property type="molecule type" value="Genomic_DNA"/>
</dbReference>
<evidence type="ECO:0000256" key="2">
    <source>
        <dbReference type="ARBA" id="ARBA00022603"/>
    </source>
</evidence>
<evidence type="ECO:0000256" key="10">
    <source>
        <dbReference type="ARBA" id="ARBA00048970"/>
    </source>
</evidence>
<name>A0ABN0P082_TRELE</name>
<dbReference type="InterPro" id="IPR015507">
    <property type="entry name" value="rRNA-MeTfrase_E"/>
</dbReference>
<comment type="catalytic activity">
    <reaction evidence="10 11">
        <text>uridine(2552) in 23S rRNA + S-adenosyl-L-methionine = 2'-O-methyluridine(2552) in 23S rRNA + S-adenosyl-L-homocysteine + H(+)</text>
        <dbReference type="Rhea" id="RHEA:42720"/>
        <dbReference type="Rhea" id="RHEA-COMP:10202"/>
        <dbReference type="Rhea" id="RHEA-COMP:10203"/>
        <dbReference type="ChEBI" id="CHEBI:15378"/>
        <dbReference type="ChEBI" id="CHEBI:57856"/>
        <dbReference type="ChEBI" id="CHEBI:59789"/>
        <dbReference type="ChEBI" id="CHEBI:65315"/>
        <dbReference type="ChEBI" id="CHEBI:74478"/>
        <dbReference type="EC" id="2.1.1.166"/>
    </reaction>
</comment>
<evidence type="ECO:0000256" key="6">
    <source>
        <dbReference type="ARBA" id="ARBA00038861"/>
    </source>
</evidence>
<feature type="binding site" evidence="11">
    <location>
        <position position="92"/>
    </location>
    <ligand>
        <name>S-adenosyl-L-methionine</name>
        <dbReference type="ChEBI" id="CHEBI:59789"/>
    </ligand>
</feature>
<comment type="similarity">
    <text evidence="11">Belongs to the class I-like SAM-binding methyltransferase superfamily. RNA methyltransferase RlmE family.</text>
</comment>
<dbReference type="InterPro" id="IPR050082">
    <property type="entry name" value="RNA_methyltr_RlmE"/>
</dbReference>
<evidence type="ECO:0000313" key="13">
    <source>
        <dbReference type="EMBL" id="ERJ93870.1"/>
    </source>
</evidence>
<dbReference type="Gene3D" id="3.40.50.150">
    <property type="entry name" value="Vaccinia Virus protein VP39"/>
    <property type="match status" value="1"/>
</dbReference>
<sequence>MAANSYEKPDFWSKKAFSEGYPARSVYKLKEMNEKFFLLKKGSCVLDLGAAPGSWTVFVLRTLNGTGKIVSVDLKPLAKNVKGKGLTFFQADLNDASAMRRVALEGPYDTLLCDAAPATTGSRLIDTARSSALVEQALAYAQNVLKTGGNCAVKIFQGEDRHMLSNKMKTLFDAVRTFKPEACRSESFEMYLIGLNRKAADNA</sequence>
<dbReference type="PIRSF" id="PIRSF005461">
    <property type="entry name" value="23S_rRNA_mtase"/>
    <property type="match status" value="1"/>
</dbReference>
<reference evidence="13 14" key="1">
    <citation type="submission" date="2013-08" db="EMBL/GenBank/DDBJ databases">
        <authorList>
            <person name="Weinstock G."/>
            <person name="Sodergren E."/>
            <person name="Wylie T."/>
            <person name="Fulton L."/>
            <person name="Fulton R."/>
            <person name="Fronick C."/>
            <person name="O'Laughlin M."/>
            <person name="Godfrey J."/>
            <person name="Miner T."/>
            <person name="Herter B."/>
            <person name="Appelbaum E."/>
            <person name="Cordes M."/>
            <person name="Lek S."/>
            <person name="Wollam A."/>
            <person name="Pepin K.H."/>
            <person name="Palsikar V.B."/>
            <person name="Mitreva M."/>
            <person name="Wilson R.K."/>
        </authorList>
    </citation>
    <scope>NUCLEOTIDE SEQUENCE [LARGE SCALE GENOMIC DNA]</scope>
    <source>
        <strain evidence="13 14">ATCC 700332</strain>
    </source>
</reference>
<dbReference type="GO" id="GO:0008168">
    <property type="term" value="F:methyltransferase activity"/>
    <property type="evidence" value="ECO:0007669"/>
    <property type="project" value="UniProtKB-KW"/>
</dbReference>
<evidence type="ECO:0000256" key="11">
    <source>
        <dbReference type="HAMAP-Rule" id="MF_01547"/>
    </source>
</evidence>
<keyword evidence="1 11" id="KW-0698">rRNA processing</keyword>
<evidence type="ECO:0000256" key="5">
    <source>
        <dbReference type="ARBA" id="ARBA00037569"/>
    </source>
</evidence>
<feature type="active site" description="Proton acceptor" evidence="11">
    <location>
        <position position="154"/>
    </location>
</feature>
<accession>A0ABN0P082</accession>
<dbReference type="PANTHER" id="PTHR10920:SF18">
    <property type="entry name" value="RRNA METHYLTRANSFERASE 2, MITOCHONDRIAL"/>
    <property type="match status" value="1"/>
</dbReference>